<keyword evidence="5" id="KW-1185">Reference proteome</keyword>
<name>A0ABQ5S9I4_9CHLO</name>
<dbReference type="EMBL" id="BSDZ01000033">
    <property type="protein sequence ID" value="GLI66511.1"/>
    <property type="molecule type" value="Genomic_DNA"/>
</dbReference>
<dbReference type="PROSITE" id="PS50114">
    <property type="entry name" value="GATA_ZN_FINGER_2"/>
    <property type="match status" value="1"/>
</dbReference>
<feature type="compositionally biased region" description="Basic residues" evidence="2">
    <location>
        <begin position="1383"/>
        <end position="1398"/>
    </location>
</feature>
<feature type="region of interest" description="Disordered" evidence="2">
    <location>
        <begin position="701"/>
        <end position="785"/>
    </location>
</feature>
<proteinExistence type="predicted"/>
<organism evidence="4 5">
    <name type="scientific">Volvox africanus</name>
    <dbReference type="NCBI Taxonomy" id="51714"/>
    <lineage>
        <taxon>Eukaryota</taxon>
        <taxon>Viridiplantae</taxon>
        <taxon>Chlorophyta</taxon>
        <taxon>core chlorophytes</taxon>
        <taxon>Chlorophyceae</taxon>
        <taxon>CS clade</taxon>
        <taxon>Chlamydomonadales</taxon>
        <taxon>Volvocaceae</taxon>
        <taxon>Volvox</taxon>
    </lineage>
</organism>
<dbReference type="SMART" id="SM00401">
    <property type="entry name" value="ZnF_GATA"/>
    <property type="match status" value="1"/>
</dbReference>
<feature type="region of interest" description="Disordered" evidence="2">
    <location>
        <begin position="1229"/>
        <end position="1266"/>
    </location>
</feature>
<feature type="region of interest" description="Disordered" evidence="2">
    <location>
        <begin position="1896"/>
        <end position="1934"/>
    </location>
</feature>
<dbReference type="Pfam" id="PF00320">
    <property type="entry name" value="GATA"/>
    <property type="match status" value="1"/>
</dbReference>
<feature type="compositionally biased region" description="Low complexity" evidence="2">
    <location>
        <begin position="983"/>
        <end position="997"/>
    </location>
</feature>
<feature type="region of interest" description="Disordered" evidence="2">
    <location>
        <begin position="385"/>
        <end position="419"/>
    </location>
</feature>
<feature type="region of interest" description="Disordered" evidence="2">
    <location>
        <begin position="923"/>
        <end position="942"/>
    </location>
</feature>
<feature type="compositionally biased region" description="Low complexity" evidence="2">
    <location>
        <begin position="1896"/>
        <end position="1911"/>
    </location>
</feature>
<dbReference type="Gene3D" id="3.30.50.10">
    <property type="entry name" value="Erythroid Transcription Factor GATA-1, subunit A"/>
    <property type="match status" value="1"/>
</dbReference>
<dbReference type="InterPro" id="IPR000679">
    <property type="entry name" value="Znf_GATA"/>
</dbReference>
<feature type="compositionally biased region" description="Low complexity" evidence="2">
    <location>
        <begin position="584"/>
        <end position="594"/>
    </location>
</feature>
<evidence type="ECO:0000256" key="1">
    <source>
        <dbReference type="PROSITE-ProRule" id="PRU00094"/>
    </source>
</evidence>
<feature type="region of interest" description="Disordered" evidence="2">
    <location>
        <begin position="1170"/>
        <end position="1216"/>
    </location>
</feature>
<keyword evidence="1" id="KW-0862">Zinc</keyword>
<dbReference type="InterPro" id="IPR013088">
    <property type="entry name" value="Znf_NHR/GATA"/>
</dbReference>
<evidence type="ECO:0000313" key="4">
    <source>
        <dbReference type="EMBL" id="GLI66511.1"/>
    </source>
</evidence>
<feature type="compositionally biased region" description="Polar residues" evidence="2">
    <location>
        <begin position="1028"/>
        <end position="1040"/>
    </location>
</feature>
<dbReference type="SUPFAM" id="SSF57716">
    <property type="entry name" value="Glucocorticoid receptor-like (DNA-binding domain)"/>
    <property type="match status" value="1"/>
</dbReference>
<feature type="domain" description="GATA-type" evidence="3">
    <location>
        <begin position="663"/>
        <end position="721"/>
    </location>
</feature>
<feature type="region of interest" description="Disordered" evidence="2">
    <location>
        <begin position="527"/>
        <end position="664"/>
    </location>
</feature>
<feature type="region of interest" description="Disordered" evidence="2">
    <location>
        <begin position="957"/>
        <end position="1053"/>
    </location>
</feature>
<dbReference type="PROSITE" id="PS00344">
    <property type="entry name" value="GATA_ZN_FINGER_1"/>
    <property type="match status" value="1"/>
</dbReference>
<accession>A0ABQ5S9I4</accession>
<sequence>MAYLHGQRGSRDEAAQVDPSMAEATLLPVLTPELRRDHCNEIESGSPSIVSPIRQCSSSLGCDHGHFQTLSEWASYTAAIHGLSLQKYHLQSQHNYQVDNLNPQPSTLGTNNHLHAACDSPRVLAESSQLQPTSLTNEDRPVKRLCVQVGDQLANDGFPNASANVQQLQPFVELQEELAQLLKLARQIAMPGAAQSTELPGLSRVAPFSPTSQGIIQPPASAASAPLVPHHDEQEYQQQPQIFRPHNPQDQPVRGQQLMMGPTTTSFPTDLPSAAAASDLNINSDVRAVALILLQLRRSSGAVEDNMVPSLGQEGNGVGVSDDVVEDVGLFVGGSRRDAVEAALPDAEIVELQVEEEMVDTGHGVYVTPSTAGPGITFRSINATGERSQQDGSGTLAFENVPRRPRTQVGRQPPETAAAHMKRLSALAKRPQSPLMPEPPKALPLATQLPLSHATGGKAVLGLADPFSAVVAAALAADPAWAAGGRLTPALASMLTSRLAPCMPVGGAATAAGAAAAAAATGSRAVAAGGARPRHPPVWPNFTERDDTSLNTESSADSRRFCSGPRTRTPTPSLGTEALPWGGQQQQQAKSAAARTGGTSRRKARPGAARQRPNSASSAPTPEVRDFGCSGNAGASGEAQPSGGAGGAEIAPWQPPPRPPRNHKGPLLCGNCGITQTPLWRKDRVTGETVCNACGIYKQTHGCDRPVGGRNHAPQQLSGKRHAALRTVPTLAPAGRDGGRSPSPPASRSPSRLSEPPPPPPPQPPSLPPRAASHADAVPTPPLEEADGVAFTGELSLRATVTPAPVAEAEAAAVAPFVEAMPMLPLQGGAAGPCPSDQTRLSRKHETGLGMEVERESQARPATSVSIPLVKESDNGLGCSGGGASGMKPLDCRTLEEDLGKLDCHSDLDHWLQIFRMIEILSEPSETEDPEVPGTSGDTVAPHRQLLRGSSLRDWLPCGGCQPPLSPTPTQPQQPRKRQWEDLAVSLPPSPLLPAESGESHEAHQETNSRPSAWRRQRQWRRRQQQQETDSGYSAEQLSGSGARAAAAARCRPRLQPDASEALVSGEDGAAKAAMPPLLLRRPQVEIEVSAPGLDLSDATGAVAASSKTSYKDPQDALKQMTLADLGRRLLEATPEREEALVQMKHARANEMSQQNDRTAWEGQDNLEPILSSRAPKRSATDIQPQEKTDKAAATADVPTLPSVQHRSGRGDIARRSSIAQLPQPLTMDTATAALPPPPPGLPHHRLSGGGTARRPSQTPDAQAQVADATVALPPPQHPGRRIPLAPDFQRKREEMDAAPPLTTAQHRPGDGGSTVRRPPLQPGSLVCVRLPPAAAAMRSWDRDQDQRGLGIEEPDAERMASGTGGGNDDNVARWAHGAPQSHPHHLHHQQHQHHHLHLSQFSRRNNAVAAWAAAVPRLMYRNTARHQGKAEVDDDSGGGGTAAGATSVAAKTARALTQSSNFGLLAAGGGSFAPNQLDTDQQSQLSDHSDNGGWGRRVQAGTRHGGGGGGGTEDDEEQTAGVRGDSRVAVQHDDTAEGAGGFGGVAGMMARRALAAGHDGLSSIPGVLGLTPQLLRVRNAPYGAGPWIQVQQHRTEFGHQGVAAAAAATGSLPENLASRQFIDSYDQKGGEHHSELLAWHRRRQQRVAVAAVAPGALHFRSQADEDHPKFGMYGNAAAAAGGSGGPVAFSRLPPARATTPRTRPEDDGAPRRSYPGSLPDRDVYGPRLRYHHIHTSSEVPTGGPRVFAVRLERPEAGGSPDMDITYGRGGDAHARDEPSGALMYGSLLGLRGGDPPSSGITERQSEHPDVQIQSYPIQATCPPFPPAPAIGRRTQYPMHAPPVRPMGPLAVQLGSGVLRGQPPSGGLPAAVPAQLYVASTRGNMECATGPTAPAAATATAAPATAHGTAAMRVPEASEIPRPPAVFERDAAAQ</sequence>
<feature type="compositionally biased region" description="Pro residues" evidence="2">
    <location>
        <begin position="755"/>
        <end position="768"/>
    </location>
</feature>
<feature type="compositionally biased region" description="Low complexity" evidence="2">
    <location>
        <begin position="1477"/>
        <end position="1487"/>
    </location>
</feature>
<keyword evidence="1" id="KW-0479">Metal-binding</keyword>
<feature type="region of interest" description="Disordered" evidence="2">
    <location>
        <begin position="1"/>
        <end position="20"/>
    </location>
</feature>
<feature type="compositionally biased region" description="Basic and acidic residues" evidence="2">
    <location>
        <begin position="998"/>
        <end position="1007"/>
    </location>
</feature>
<feature type="region of interest" description="Disordered" evidence="2">
    <location>
        <begin position="1683"/>
        <end position="1723"/>
    </location>
</feature>
<gene>
    <name evidence="4" type="ORF">VaNZ11_010344</name>
</gene>
<protein>
    <recommendedName>
        <fullName evidence="3">GATA-type domain-containing protein</fullName>
    </recommendedName>
</protein>
<feature type="region of interest" description="Disordered" evidence="2">
    <location>
        <begin position="1474"/>
        <end position="1529"/>
    </location>
</feature>
<comment type="caution">
    <text evidence="4">The sequence shown here is derived from an EMBL/GenBank/DDBJ whole genome shotgun (WGS) entry which is preliminary data.</text>
</comment>
<feature type="compositionally biased region" description="Basic residues" evidence="2">
    <location>
        <begin position="1013"/>
        <end position="1024"/>
    </location>
</feature>
<reference evidence="4 5" key="1">
    <citation type="journal article" date="2023" name="IScience">
        <title>Expanded male sex-determining region conserved during the evolution of homothallism in the green alga Volvox.</title>
        <authorList>
            <person name="Yamamoto K."/>
            <person name="Matsuzaki R."/>
            <person name="Mahakham W."/>
            <person name="Heman W."/>
            <person name="Sekimoto H."/>
            <person name="Kawachi M."/>
            <person name="Minakuchi Y."/>
            <person name="Toyoda A."/>
            <person name="Nozaki H."/>
        </authorList>
    </citation>
    <scope>NUCLEOTIDE SEQUENCE [LARGE SCALE GENOMIC DNA]</scope>
    <source>
        <strain evidence="4 5">NIES-4468</strain>
    </source>
</reference>
<dbReference type="CDD" id="cd00202">
    <property type="entry name" value="ZnF_GATA"/>
    <property type="match status" value="1"/>
</dbReference>
<evidence type="ECO:0000259" key="3">
    <source>
        <dbReference type="PROSITE" id="PS50114"/>
    </source>
</evidence>
<feature type="region of interest" description="Disordered" evidence="2">
    <location>
        <begin position="1380"/>
        <end position="1401"/>
    </location>
</feature>
<keyword evidence="1" id="KW-0863">Zinc-finger</keyword>
<feature type="region of interest" description="Disordered" evidence="2">
    <location>
        <begin position="1297"/>
        <end position="1325"/>
    </location>
</feature>
<evidence type="ECO:0000256" key="2">
    <source>
        <dbReference type="SAM" id="MobiDB-lite"/>
    </source>
</evidence>
<evidence type="ECO:0000313" key="5">
    <source>
        <dbReference type="Proteomes" id="UP001165090"/>
    </source>
</evidence>
<dbReference type="Proteomes" id="UP001165090">
    <property type="component" value="Unassembled WGS sequence"/>
</dbReference>